<dbReference type="EMBL" id="KI396637">
    <property type="protein sequence ID" value="ERM96884.1"/>
    <property type="molecule type" value="Genomic_DNA"/>
</dbReference>
<gene>
    <name evidence="1" type="ORF">AMTR_s00074p00016940</name>
</gene>
<dbReference type="Gramene" id="ERM96884">
    <property type="protein sequence ID" value="ERM96884"/>
    <property type="gene ID" value="AMTR_s00074p00016940"/>
</dbReference>
<accession>W1NQ33</accession>
<dbReference type="PANTHER" id="PTHR47090">
    <property type="entry name" value="PROTEIN EDS1-RELATED"/>
    <property type="match status" value="1"/>
</dbReference>
<organism evidence="1 2">
    <name type="scientific">Amborella trichopoda</name>
    <dbReference type="NCBI Taxonomy" id="13333"/>
    <lineage>
        <taxon>Eukaryota</taxon>
        <taxon>Viridiplantae</taxon>
        <taxon>Streptophyta</taxon>
        <taxon>Embryophyta</taxon>
        <taxon>Tracheophyta</taxon>
        <taxon>Spermatophyta</taxon>
        <taxon>Magnoliopsida</taxon>
        <taxon>Amborellales</taxon>
        <taxon>Amborellaceae</taxon>
        <taxon>Amborella</taxon>
    </lineage>
</organism>
<name>W1NQ33_AMBTC</name>
<dbReference type="HOGENOM" id="CLU_146957_0_0_1"/>
<keyword evidence="2" id="KW-1185">Reference proteome</keyword>
<dbReference type="AlphaFoldDB" id="W1NQ33"/>
<proteinExistence type="predicted"/>
<dbReference type="InterPro" id="IPR044214">
    <property type="entry name" value="EDS1-like"/>
</dbReference>
<evidence type="ECO:0000313" key="2">
    <source>
        <dbReference type="Proteomes" id="UP000017836"/>
    </source>
</evidence>
<dbReference type="GO" id="GO:0006952">
    <property type="term" value="P:defense response"/>
    <property type="evidence" value="ECO:0007669"/>
    <property type="project" value="InterPro"/>
</dbReference>
<evidence type="ECO:0000313" key="1">
    <source>
        <dbReference type="EMBL" id="ERM96884.1"/>
    </source>
</evidence>
<reference evidence="2" key="1">
    <citation type="journal article" date="2013" name="Science">
        <title>The Amborella genome and the evolution of flowering plants.</title>
        <authorList>
            <consortium name="Amborella Genome Project"/>
        </authorList>
    </citation>
    <scope>NUCLEOTIDE SEQUENCE [LARGE SCALE GENOMIC DNA]</scope>
</reference>
<sequence>MGEEGKTIVVVDDGLIKPCFSAAMKAQREHERTTLSHFIVEKKPKSGHVIMGFAGSWRSLEADLLRSKGKFGECKVDLGIFPLLKNLCTDEPAKVNEAFLHRFSDLFLEDDRFQKKVQSPLLSKTMAVLFLSLKLQYDRVRLFWLKAFD</sequence>
<dbReference type="Proteomes" id="UP000017836">
    <property type="component" value="Unassembled WGS sequence"/>
</dbReference>
<dbReference type="STRING" id="13333.W1NQ33"/>
<protein>
    <submittedName>
        <fullName evidence="1">Uncharacterized protein</fullName>
    </submittedName>
</protein>